<evidence type="ECO:0000313" key="3">
    <source>
        <dbReference type="Proteomes" id="UP001320766"/>
    </source>
</evidence>
<keyword evidence="3" id="KW-1185">Reference proteome</keyword>
<keyword evidence="1" id="KW-1133">Transmembrane helix</keyword>
<name>A0ABT1K0C6_9ACTN</name>
<comment type="caution">
    <text evidence="2">The sequence shown here is derived from an EMBL/GenBank/DDBJ whole genome shotgun (WGS) entry which is preliminary data.</text>
</comment>
<sequence>MHQPAKSVGRFLPTLFVIGFVFYLFIDPPGAASVLKSAIGAVTTGAHQLAEFIRAASK</sequence>
<evidence type="ECO:0000313" key="2">
    <source>
        <dbReference type="EMBL" id="MCP2346941.1"/>
    </source>
</evidence>
<protein>
    <submittedName>
        <fullName evidence="2">Uncharacterized protein</fullName>
    </submittedName>
</protein>
<dbReference type="Proteomes" id="UP001320766">
    <property type="component" value="Unassembled WGS sequence"/>
</dbReference>
<organism evidence="2 3">
    <name type="scientific">Nonomuraea roseoviolacea subsp. carminata</name>
    <dbReference type="NCBI Taxonomy" id="160689"/>
    <lineage>
        <taxon>Bacteria</taxon>
        <taxon>Bacillati</taxon>
        <taxon>Actinomycetota</taxon>
        <taxon>Actinomycetes</taxon>
        <taxon>Streptosporangiales</taxon>
        <taxon>Streptosporangiaceae</taxon>
        <taxon>Nonomuraea</taxon>
    </lineage>
</organism>
<evidence type="ECO:0000256" key="1">
    <source>
        <dbReference type="SAM" id="Phobius"/>
    </source>
</evidence>
<reference evidence="2 3" key="1">
    <citation type="submission" date="2022-06" db="EMBL/GenBank/DDBJ databases">
        <title>Sequencing the genomes of 1000 actinobacteria strains.</title>
        <authorList>
            <person name="Klenk H.-P."/>
        </authorList>
    </citation>
    <scope>NUCLEOTIDE SEQUENCE [LARGE SCALE GENOMIC DNA]</scope>
    <source>
        <strain evidence="2 3">DSM 44170</strain>
    </source>
</reference>
<dbReference type="EMBL" id="JAMZEC010000001">
    <property type="protein sequence ID" value="MCP2346941.1"/>
    <property type="molecule type" value="Genomic_DNA"/>
</dbReference>
<proteinExistence type="predicted"/>
<accession>A0ABT1K0C6</accession>
<dbReference type="RefSeq" id="WP_253769521.1">
    <property type="nucleotide sequence ID" value="NZ_BAAAVE010000022.1"/>
</dbReference>
<gene>
    <name evidence="2" type="ORF">HD595_003063</name>
</gene>
<keyword evidence="1" id="KW-0812">Transmembrane</keyword>
<keyword evidence="1" id="KW-0472">Membrane</keyword>
<feature type="transmembrane region" description="Helical" evidence="1">
    <location>
        <begin position="7"/>
        <end position="26"/>
    </location>
</feature>